<feature type="region of interest" description="Disordered" evidence="1">
    <location>
        <begin position="946"/>
        <end position="969"/>
    </location>
</feature>
<feature type="region of interest" description="Disordered" evidence="1">
    <location>
        <begin position="225"/>
        <end position="244"/>
    </location>
</feature>
<gene>
    <name evidence="2" type="ORF">VaNZ11_004987</name>
</gene>
<feature type="non-terminal residue" evidence="2">
    <location>
        <position position="1018"/>
    </location>
</feature>
<sequence length="1018" mass="109501">MPRGRPSRLQCKNVQSMPGPHLCAAFSRRYDRTQNPAPLYITLAGTLPEVFRYKIHAFADCRRRRWHQVPAPVSPSALPYNVPLTIPEPIPEASALPEEPPLRSEQIDLTLSIKRCRTWQDLRRLYWTNRTRHGVVNVVSYFTRLAALLPDLPELLGEEMYDTAATGGTLNPSYDDDDELDAGGDAAAGAVGFRAKGGGGGGGGGGSRGRPAAVAVGANAAARAGAGNAAESRHRQQQQRQRQRQCSLAERTALRQLVVRLVYDACIFTEDHVAAGRLEEALRNPSDPWDTEAYALYLTECDNTKLRCTGAGERAGVVNQLQDMAPPNRDRHNQQLPPQGQQQTQQRPGAPALPSPLTFWDWVRDRPELWSDPIEADVLRGLRHWDAPGREPSITPATSGGGKTWASPAAATPAAAVAESAQRKRVPLCYGPLEITTLAWAAARLQIHRAVPQHAAWLIYDIVHGSYRQMPELDGRQLAQLAYSLAQLGPCVPPGRWRRRFLAATRQRMGQMDPQSLANLAHSLEPLQLVPDPAWLQRFLAVSGPLLEADRLSGAELTQLAWAVFSLRKRLCRVRCWANELLQVSRTVVEYGSGLAVHPASSCTLSPSSSLWAPSRSPSPNGANAASASGAVTAPLLEFLPSLLAEVGAPLPLARMRELQQLLLPVNVPTPSGAAATTAETHGPAAVMTSHPTNVGNIDNSSYVREAAGRVPGSGTELDAVEVGNGAERWVSDRANPWVTDHATALLLGAVAGDQGDGGGGGAPHCRLAIWLLRQPPIVFLLMRLWVDSTRAVKALDSEVGRKTEVGSSWMKQQQLDANGEEEEEEEDVDAQLKELEAGLMQAQSIEAAFDFTTYVSRYLRAVGTPSKAAVPDAGGMAAPATIAMAPPGAAGKEPEPPATSLAAAAVASTSAFTATAAMQWQPPPLLQRQPHRAAFLHPPPSFSSFSSPLMTPPPSSMLSVDSPGEPPISGMAEVSDDVPTESTPMLLMLHTRCWPSTHWLEALAAAATAQLYTPGFR</sequence>
<feature type="region of interest" description="Disordered" evidence="1">
    <location>
        <begin position="803"/>
        <end position="827"/>
    </location>
</feature>
<feature type="compositionally biased region" description="Low complexity" evidence="1">
    <location>
        <begin position="334"/>
        <end position="348"/>
    </location>
</feature>
<evidence type="ECO:0000256" key="1">
    <source>
        <dbReference type="SAM" id="MobiDB-lite"/>
    </source>
</evidence>
<comment type="caution">
    <text evidence="2">The sequence shown here is derived from an EMBL/GenBank/DDBJ whole genome shotgun (WGS) entry which is preliminary data.</text>
</comment>
<feature type="region of interest" description="Disordered" evidence="1">
    <location>
        <begin position="608"/>
        <end position="627"/>
    </location>
</feature>
<evidence type="ECO:0000313" key="2">
    <source>
        <dbReference type="EMBL" id="GLI62368.1"/>
    </source>
</evidence>
<organism evidence="2 3">
    <name type="scientific">Volvox africanus</name>
    <dbReference type="NCBI Taxonomy" id="51714"/>
    <lineage>
        <taxon>Eukaryota</taxon>
        <taxon>Viridiplantae</taxon>
        <taxon>Chlorophyta</taxon>
        <taxon>core chlorophytes</taxon>
        <taxon>Chlorophyceae</taxon>
        <taxon>CS clade</taxon>
        <taxon>Chlamydomonadales</taxon>
        <taxon>Volvocaceae</taxon>
        <taxon>Volvox</taxon>
    </lineage>
</organism>
<evidence type="ECO:0000313" key="3">
    <source>
        <dbReference type="Proteomes" id="UP001165090"/>
    </source>
</evidence>
<keyword evidence="3" id="KW-1185">Reference proteome</keyword>
<proteinExistence type="predicted"/>
<feature type="region of interest" description="Disordered" evidence="1">
    <location>
        <begin position="323"/>
        <end position="353"/>
    </location>
</feature>
<feature type="compositionally biased region" description="Polar residues" evidence="1">
    <location>
        <begin position="806"/>
        <end position="817"/>
    </location>
</feature>
<reference evidence="2 3" key="1">
    <citation type="journal article" date="2023" name="IScience">
        <title>Expanded male sex-determining region conserved during the evolution of homothallism in the green alga Volvox.</title>
        <authorList>
            <person name="Yamamoto K."/>
            <person name="Matsuzaki R."/>
            <person name="Mahakham W."/>
            <person name="Heman W."/>
            <person name="Sekimoto H."/>
            <person name="Kawachi M."/>
            <person name="Minakuchi Y."/>
            <person name="Toyoda A."/>
            <person name="Nozaki H."/>
        </authorList>
    </citation>
    <scope>NUCLEOTIDE SEQUENCE [LARGE SCALE GENOMIC DNA]</scope>
    <source>
        <strain evidence="2 3">NIES-4468</strain>
    </source>
</reference>
<accession>A0ABQ5RYU4</accession>
<dbReference type="EMBL" id="BSDZ01000013">
    <property type="protein sequence ID" value="GLI62368.1"/>
    <property type="molecule type" value="Genomic_DNA"/>
</dbReference>
<dbReference type="Proteomes" id="UP001165090">
    <property type="component" value="Unassembled WGS sequence"/>
</dbReference>
<name>A0ABQ5RYU4_9CHLO</name>
<protein>
    <submittedName>
        <fullName evidence="2">Uncharacterized protein</fullName>
    </submittedName>
</protein>